<organism evidence="1 2">
    <name type="scientific">Romanomermis culicivorax</name>
    <name type="common">Nematode worm</name>
    <dbReference type="NCBI Taxonomy" id="13658"/>
    <lineage>
        <taxon>Eukaryota</taxon>
        <taxon>Metazoa</taxon>
        <taxon>Ecdysozoa</taxon>
        <taxon>Nematoda</taxon>
        <taxon>Enoplea</taxon>
        <taxon>Dorylaimia</taxon>
        <taxon>Mermithida</taxon>
        <taxon>Mermithoidea</taxon>
        <taxon>Mermithidae</taxon>
        <taxon>Romanomermis</taxon>
    </lineage>
</organism>
<evidence type="ECO:0000313" key="1">
    <source>
        <dbReference type="Proteomes" id="UP000887565"/>
    </source>
</evidence>
<dbReference type="AlphaFoldDB" id="A0A915K3A7"/>
<dbReference type="WBParaSite" id="nRc.2.0.1.t32692-RA">
    <property type="protein sequence ID" value="nRc.2.0.1.t32692-RA"/>
    <property type="gene ID" value="nRc.2.0.1.g32692"/>
</dbReference>
<sequence length="155" mass="17564">MDRSKTSRNVQGVAKEAVFKEKQSMIQLVRVEFRFLKSVLFASVTPFLFAKVEPSPFHYLQAERALSLYFLSMTEAAIDCHFVSPLITESRAIANHMINSICEGTFDLKIDYLFSCYVELNQDCLSNEYIFCNSGSTTPYGILPLHTGVNLKCLN</sequence>
<name>A0A915K3A7_ROMCU</name>
<evidence type="ECO:0000313" key="2">
    <source>
        <dbReference type="WBParaSite" id="nRc.2.0.1.t32692-RA"/>
    </source>
</evidence>
<accession>A0A915K3A7</accession>
<dbReference type="Proteomes" id="UP000887565">
    <property type="component" value="Unplaced"/>
</dbReference>
<proteinExistence type="predicted"/>
<keyword evidence="1" id="KW-1185">Reference proteome</keyword>
<reference evidence="2" key="1">
    <citation type="submission" date="2022-11" db="UniProtKB">
        <authorList>
            <consortium name="WormBaseParasite"/>
        </authorList>
    </citation>
    <scope>IDENTIFICATION</scope>
</reference>
<protein>
    <submittedName>
        <fullName evidence="2">Uncharacterized protein</fullName>
    </submittedName>
</protein>